<dbReference type="AlphaFoldDB" id="A0AAV0XBD9"/>
<keyword evidence="3" id="KW-0862">Zinc</keyword>
<dbReference type="InterPro" id="IPR007588">
    <property type="entry name" value="Znf_FLYWCH"/>
</dbReference>
<protein>
    <recommendedName>
        <fullName evidence="4">FLYWCH-type domain-containing protein</fullName>
    </recommendedName>
</protein>
<organism evidence="5 6">
    <name type="scientific">Macrosiphum euphorbiae</name>
    <name type="common">potato aphid</name>
    <dbReference type="NCBI Taxonomy" id="13131"/>
    <lineage>
        <taxon>Eukaryota</taxon>
        <taxon>Metazoa</taxon>
        <taxon>Ecdysozoa</taxon>
        <taxon>Arthropoda</taxon>
        <taxon>Hexapoda</taxon>
        <taxon>Insecta</taxon>
        <taxon>Pterygota</taxon>
        <taxon>Neoptera</taxon>
        <taxon>Paraneoptera</taxon>
        <taxon>Hemiptera</taxon>
        <taxon>Sternorrhyncha</taxon>
        <taxon>Aphidomorpha</taxon>
        <taxon>Aphidoidea</taxon>
        <taxon>Aphididae</taxon>
        <taxon>Macrosiphini</taxon>
        <taxon>Macrosiphum</taxon>
    </lineage>
</organism>
<evidence type="ECO:0000256" key="3">
    <source>
        <dbReference type="ARBA" id="ARBA00022833"/>
    </source>
</evidence>
<keyword evidence="2" id="KW-0863">Zinc-finger</keyword>
<comment type="caution">
    <text evidence="5">The sequence shown here is derived from an EMBL/GenBank/DDBJ whole genome shotgun (WGS) entry which is preliminary data.</text>
</comment>
<dbReference type="Pfam" id="PF04500">
    <property type="entry name" value="FLYWCH"/>
    <property type="match status" value="1"/>
</dbReference>
<evidence type="ECO:0000313" key="5">
    <source>
        <dbReference type="EMBL" id="CAI6365670.1"/>
    </source>
</evidence>
<dbReference type="Gene3D" id="2.20.25.240">
    <property type="match status" value="1"/>
</dbReference>
<reference evidence="5 6" key="1">
    <citation type="submission" date="2023-01" db="EMBL/GenBank/DDBJ databases">
        <authorList>
            <person name="Whitehead M."/>
        </authorList>
    </citation>
    <scope>NUCLEOTIDE SEQUENCE [LARGE SCALE GENOMIC DNA]</scope>
</reference>
<sequence length="244" mass="28326">MENNANIGEIIKSTRDKDLLLFANFTYRKVHESKNSSIRWRCTVRTCIAKVYTSLENIVQIVEIVNEHNGHDQPSIDRKIYSNGCKRKAMENLYTKPSKILRTEISKNISNLQSITTDDISLVRRNIYNARRKIVPPLPKTMEDLQKSISNLDLRTDLNEQFLLTNDPNCHIIIFSCDTNLKVLCQSEIIYMDGTFEYCPKLFTQLFSLHGLCNDHYIPLLFALLPDKKTSTYINLFKNIINFV</sequence>
<name>A0AAV0XBD9_9HEMI</name>
<accession>A0AAV0XBD9</accession>
<dbReference type="EMBL" id="CARXXK010000004">
    <property type="protein sequence ID" value="CAI6365670.1"/>
    <property type="molecule type" value="Genomic_DNA"/>
</dbReference>
<evidence type="ECO:0000256" key="1">
    <source>
        <dbReference type="ARBA" id="ARBA00022723"/>
    </source>
</evidence>
<keyword evidence="6" id="KW-1185">Reference proteome</keyword>
<keyword evidence="1" id="KW-0479">Metal-binding</keyword>
<evidence type="ECO:0000259" key="4">
    <source>
        <dbReference type="Pfam" id="PF04500"/>
    </source>
</evidence>
<proteinExistence type="predicted"/>
<gene>
    <name evidence="5" type="ORF">MEUPH1_LOCUS20356</name>
</gene>
<evidence type="ECO:0000256" key="2">
    <source>
        <dbReference type="ARBA" id="ARBA00022771"/>
    </source>
</evidence>
<evidence type="ECO:0000313" key="6">
    <source>
        <dbReference type="Proteomes" id="UP001160148"/>
    </source>
</evidence>
<dbReference type="GO" id="GO:0008270">
    <property type="term" value="F:zinc ion binding"/>
    <property type="evidence" value="ECO:0007669"/>
    <property type="project" value="UniProtKB-KW"/>
</dbReference>
<feature type="domain" description="FLYWCH-type" evidence="4">
    <location>
        <begin position="11"/>
        <end position="69"/>
    </location>
</feature>
<dbReference type="Proteomes" id="UP001160148">
    <property type="component" value="Unassembled WGS sequence"/>
</dbReference>